<keyword evidence="4 6" id="KW-0472">Membrane</keyword>
<dbReference type="GO" id="GO:0004175">
    <property type="term" value="F:endopeptidase activity"/>
    <property type="evidence" value="ECO:0007669"/>
    <property type="project" value="UniProtKB-ARBA"/>
</dbReference>
<keyword evidence="10" id="KW-1185">Reference proteome</keyword>
<reference evidence="9 10" key="1">
    <citation type="journal article" date="2008" name="J. Bacteriol.">
        <title>'Candidatus Cloacamonas acidaminovorans': genome sequence reconstruction provides a first glimpse of a new bacterial division.</title>
        <authorList>
            <person name="Pelletier E."/>
            <person name="Kreimeyer A."/>
            <person name="Bocs S."/>
            <person name="Rouy Z."/>
            <person name="Gyapay G."/>
            <person name="Chouari R."/>
            <person name="Riviere D."/>
            <person name="Ganesan A."/>
            <person name="Daegelen P."/>
            <person name="Sghir A."/>
            <person name="Cohen G.N."/>
            <person name="Medigue C."/>
            <person name="Weissenbach J."/>
            <person name="Le Paslier D."/>
        </authorList>
    </citation>
    <scope>NUCLEOTIDE SEQUENCE [LARGE SCALE GENOMIC DNA]</scope>
    <source>
        <strain evidence="10">Evry</strain>
    </source>
</reference>
<feature type="transmembrane region" description="Helical" evidence="6">
    <location>
        <begin position="281"/>
        <end position="305"/>
    </location>
</feature>
<feature type="transmembrane region" description="Helical" evidence="6">
    <location>
        <begin position="317"/>
        <end position="335"/>
    </location>
</feature>
<feature type="coiled-coil region" evidence="5">
    <location>
        <begin position="130"/>
        <end position="157"/>
    </location>
</feature>
<feature type="transmembrane region" description="Helical" evidence="6">
    <location>
        <begin position="638"/>
        <end position="657"/>
    </location>
</feature>
<feature type="transmembrane region" description="Helical" evidence="6">
    <location>
        <begin position="418"/>
        <end position="438"/>
    </location>
</feature>
<feature type="transmembrane region" description="Helical" evidence="6">
    <location>
        <begin position="363"/>
        <end position="388"/>
    </location>
</feature>
<keyword evidence="5" id="KW-0175">Coiled coil</keyword>
<evidence type="ECO:0000256" key="2">
    <source>
        <dbReference type="ARBA" id="ARBA00022692"/>
    </source>
</evidence>
<feature type="transmembrane region" description="Helical" evidence="6">
    <location>
        <begin position="484"/>
        <end position="509"/>
    </location>
</feature>
<evidence type="ECO:0000313" key="9">
    <source>
        <dbReference type="EMBL" id="CAO80828.1"/>
    </source>
</evidence>
<dbReference type="Pfam" id="PF12698">
    <property type="entry name" value="ABC2_membrane_3"/>
    <property type="match status" value="1"/>
</dbReference>
<feature type="transmembrane region" description="Helical" evidence="6">
    <location>
        <begin position="610"/>
        <end position="632"/>
    </location>
</feature>
<feature type="transmembrane region" description="Helical" evidence="6">
    <location>
        <begin position="583"/>
        <end position="603"/>
    </location>
</feature>
<evidence type="ECO:0000259" key="8">
    <source>
        <dbReference type="Pfam" id="PF12698"/>
    </source>
</evidence>
<dbReference type="InterPro" id="IPR003675">
    <property type="entry name" value="Rce1/LyrA-like_dom"/>
</dbReference>
<dbReference type="RefSeq" id="WP_015424686.1">
    <property type="nucleotide sequence ID" value="NC_020449.1"/>
</dbReference>
<dbReference type="Proteomes" id="UP000002019">
    <property type="component" value="Chromosome"/>
</dbReference>
<dbReference type="PANTHER" id="PTHR43471">
    <property type="entry name" value="ABC TRANSPORTER PERMEASE"/>
    <property type="match status" value="1"/>
</dbReference>
<proteinExistence type="predicted"/>
<dbReference type="PANTHER" id="PTHR43471:SF3">
    <property type="entry name" value="ABC TRANSPORTER PERMEASE PROTEIN NATB"/>
    <property type="match status" value="1"/>
</dbReference>
<feature type="transmembrane region" description="Helical" evidence="6">
    <location>
        <begin position="529"/>
        <end position="548"/>
    </location>
</feature>
<feature type="transmembrane region" description="Helical" evidence="6">
    <location>
        <begin position="24"/>
        <end position="46"/>
    </location>
</feature>
<feature type="transmembrane region" description="Helical" evidence="6">
    <location>
        <begin position="340"/>
        <end position="357"/>
    </location>
</feature>
<dbReference type="InterPro" id="IPR013525">
    <property type="entry name" value="ABC2_TM"/>
</dbReference>
<dbReference type="GO" id="GO:0140359">
    <property type="term" value="F:ABC-type transporter activity"/>
    <property type="evidence" value="ECO:0007669"/>
    <property type="project" value="InterPro"/>
</dbReference>
<feature type="domain" description="CAAX prenyl protease 2/Lysostaphin resistance protein A-like" evidence="7">
    <location>
        <begin position="529"/>
        <end position="614"/>
    </location>
</feature>
<evidence type="ECO:0000256" key="4">
    <source>
        <dbReference type="ARBA" id="ARBA00023136"/>
    </source>
</evidence>
<keyword evidence="2 6" id="KW-0812">Transmembrane</keyword>
<comment type="subcellular location">
    <subcellularLocation>
        <location evidence="1">Membrane</location>
        <topology evidence="1">Multi-pass membrane protein</topology>
    </subcellularLocation>
</comment>
<evidence type="ECO:0000256" key="6">
    <source>
        <dbReference type="SAM" id="Phobius"/>
    </source>
</evidence>
<evidence type="ECO:0000256" key="3">
    <source>
        <dbReference type="ARBA" id="ARBA00022989"/>
    </source>
</evidence>
<feature type="transmembrane region" description="Helical" evidence="6">
    <location>
        <begin position="444"/>
        <end position="463"/>
    </location>
</feature>
<evidence type="ECO:0008006" key="11">
    <source>
        <dbReference type="Google" id="ProtNLM"/>
    </source>
</evidence>
<name>B0VHL3_CLOAI</name>
<dbReference type="eggNOG" id="COG1668">
    <property type="taxonomic scope" value="Bacteria"/>
</dbReference>
<gene>
    <name evidence="9" type="ordered locus">CLOAM0956</name>
</gene>
<feature type="transmembrane region" description="Helical" evidence="6">
    <location>
        <begin position="184"/>
        <end position="208"/>
    </location>
</feature>
<keyword evidence="3 6" id="KW-1133">Transmembrane helix</keyword>
<dbReference type="KEGG" id="caci:CLOAM0956"/>
<dbReference type="OrthoDB" id="5486437at2"/>
<evidence type="ECO:0000313" key="10">
    <source>
        <dbReference type="Proteomes" id="UP000002019"/>
    </source>
</evidence>
<dbReference type="STRING" id="459349.CLOAM0956"/>
<accession>B0VHL3</accession>
<feature type="transmembrane region" description="Helical" evidence="6">
    <location>
        <begin position="238"/>
        <end position="260"/>
    </location>
</feature>
<dbReference type="NCBIfam" id="NF041647">
    <property type="entry name" value="ABC_perm_CPBP"/>
    <property type="match status" value="1"/>
</dbReference>
<organism evidence="9 10">
    <name type="scientific">Cloacimonas acidaminovorans (strain Evry)</name>
    <dbReference type="NCBI Taxonomy" id="459349"/>
    <lineage>
        <taxon>Bacteria</taxon>
        <taxon>Pseudomonadati</taxon>
        <taxon>Candidatus Cloacimonadota</taxon>
        <taxon>Candidatus Cloacimonadia</taxon>
        <taxon>Candidatus Cloacimonadales</taxon>
        <taxon>Candidatus Cloacimonadaceae</taxon>
        <taxon>Candidatus Cloacimonas</taxon>
    </lineage>
</organism>
<protein>
    <recommendedName>
        <fullName evidence="11">CPBP family intramembrane metalloprotease</fullName>
    </recommendedName>
</protein>
<feature type="domain" description="ABC-2 type transporter transmembrane" evidence="8">
    <location>
        <begin position="21"/>
        <end position="385"/>
    </location>
</feature>
<evidence type="ECO:0000259" key="7">
    <source>
        <dbReference type="Pfam" id="PF02517"/>
    </source>
</evidence>
<feature type="transmembrane region" description="Helical" evidence="6">
    <location>
        <begin position="560"/>
        <end position="577"/>
    </location>
</feature>
<dbReference type="GO" id="GO:0016020">
    <property type="term" value="C:membrane"/>
    <property type="evidence" value="ECO:0007669"/>
    <property type="project" value="UniProtKB-SubCell"/>
</dbReference>
<dbReference type="Pfam" id="PF02517">
    <property type="entry name" value="Rce1-like"/>
    <property type="match status" value="1"/>
</dbReference>
<sequence>MNFKHSLVIYRKELMEVLRDKRTIFTTFILPIILYPLIIVGFNSIMIRQTKSLEERGATVAVQDSVNNNISRQLIQDLTKIKNYTIIPYSETTSWLYENKDIQSIVTIRDSLGSDGTQFFKVYIQYDKSKEQSRMVFNKLSEQLSKTEKELQKELLQSSGISPDFLNLIDIRERDTSSAQKKMGMLLGMFLPYIVIMMLFAGASIVAADLVAGEKERRTLETLLVSSVGRLEIVCGKYLTIITLAMLNMIVNLFSISFSLKFMLANQSTEMAGVALPLNAILILLIAMIPLATLFAAILLSISTFSRNIKEARSYEQPLLIIAMLLGMVSFFPAIEINNLMALIPIVNIALLFKGVLINEFTISQILLTIFSTVVLDVIAIIITIKLFNTESVLFRTEEESGGLKVLKRKPKTFFNPYNGILYFSIALIVLYYLGSYWQAKDLFSGLIQTEIIIIALPVLLILRLLRLKPKEVLRLKNPNWNSFLLIPFIAVSAQIIVSIISQLINIVFPFPEKYLEALSQLYKMNETPWKVFMAIALLPGICEELLFRGFIIRFFEKYSVRWAVVISAILFAAYHLDPFRFVPVLLLGLLLGYLAIRSCSIYASMFSHIIINGIAFVLVTYSNTGWVKFIAKDGENLNYWLIVPALIIFCISLYAFHKVTAKGEEKCVE</sequence>
<dbReference type="AlphaFoldDB" id="B0VHL3"/>
<evidence type="ECO:0000256" key="1">
    <source>
        <dbReference type="ARBA" id="ARBA00004141"/>
    </source>
</evidence>
<dbReference type="eggNOG" id="COG1266">
    <property type="taxonomic scope" value="Bacteria"/>
</dbReference>
<evidence type="ECO:0000256" key="5">
    <source>
        <dbReference type="SAM" id="Coils"/>
    </source>
</evidence>
<dbReference type="EMBL" id="CU466930">
    <property type="protein sequence ID" value="CAO80828.1"/>
    <property type="molecule type" value="Genomic_DNA"/>
</dbReference>
<dbReference type="HOGENOM" id="CLU_022118_0_0_0"/>
<dbReference type="GO" id="GO:0080120">
    <property type="term" value="P:CAAX-box protein maturation"/>
    <property type="evidence" value="ECO:0007669"/>
    <property type="project" value="UniProtKB-ARBA"/>
</dbReference>